<dbReference type="AlphaFoldDB" id="A0A2S2E0J4"/>
<gene>
    <name evidence="2" type="ORF">HMF8227_00647</name>
</gene>
<dbReference type="EMBL" id="CP029347">
    <property type="protein sequence ID" value="AWL11143.1"/>
    <property type="molecule type" value="Genomic_DNA"/>
</dbReference>
<keyword evidence="1" id="KW-0812">Transmembrane</keyword>
<organism evidence="2 3">
    <name type="scientific">Saliniradius amylolyticus</name>
    <dbReference type="NCBI Taxonomy" id="2183582"/>
    <lineage>
        <taxon>Bacteria</taxon>
        <taxon>Pseudomonadati</taxon>
        <taxon>Pseudomonadota</taxon>
        <taxon>Gammaproteobacteria</taxon>
        <taxon>Alteromonadales</taxon>
        <taxon>Alteromonadaceae</taxon>
        <taxon>Saliniradius</taxon>
    </lineage>
</organism>
<dbReference type="Proteomes" id="UP000245728">
    <property type="component" value="Chromosome"/>
</dbReference>
<keyword evidence="3" id="KW-1185">Reference proteome</keyword>
<name>A0A2S2E0J4_9ALTE</name>
<evidence type="ECO:0000313" key="3">
    <source>
        <dbReference type="Proteomes" id="UP000245728"/>
    </source>
</evidence>
<feature type="transmembrane region" description="Helical" evidence="1">
    <location>
        <begin position="41"/>
        <end position="58"/>
    </location>
</feature>
<proteinExistence type="predicted"/>
<protein>
    <recommendedName>
        <fullName evidence="4">TM2 domain-containing protein</fullName>
    </recommendedName>
</protein>
<dbReference type="KEGG" id="salh:HMF8227_00647"/>
<sequence>MTKDELEQEEEALRTQVADLPQAERKAYYHQLDEQLKDPDTYAVLNYFFVAGLHHFYLGKTGRGVLNLVVMAIGLLLIESVGIALILLVIVIELPQLFRSQRIVREYNLSLSRTILAQFR</sequence>
<keyword evidence="1" id="KW-0472">Membrane</keyword>
<evidence type="ECO:0008006" key="4">
    <source>
        <dbReference type="Google" id="ProtNLM"/>
    </source>
</evidence>
<evidence type="ECO:0000313" key="2">
    <source>
        <dbReference type="EMBL" id="AWL11143.1"/>
    </source>
</evidence>
<reference evidence="2 3" key="1">
    <citation type="submission" date="2018-05" db="EMBL/GenBank/DDBJ databases">
        <title>Salinimonas sp. HMF8227 Genome sequencing and assembly.</title>
        <authorList>
            <person name="Kang H."/>
            <person name="Kang J."/>
            <person name="Cha I."/>
            <person name="Kim H."/>
            <person name="Joh K."/>
        </authorList>
    </citation>
    <scope>NUCLEOTIDE SEQUENCE [LARGE SCALE GENOMIC DNA]</scope>
    <source>
        <strain evidence="2 3">HMF8227</strain>
    </source>
</reference>
<keyword evidence="1" id="KW-1133">Transmembrane helix</keyword>
<dbReference type="OrthoDB" id="5768428at2"/>
<dbReference type="RefSeq" id="WP_109338812.1">
    <property type="nucleotide sequence ID" value="NZ_CP029347.1"/>
</dbReference>
<evidence type="ECO:0000256" key="1">
    <source>
        <dbReference type="SAM" id="Phobius"/>
    </source>
</evidence>
<accession>A0A2S2E0J4</accession>
<feature type="transmembrane region" description="Helical" evidence="1">
    <location>
        <begin position="65"/>
        <end position="92"/>
    </location>
</feature>